<comment type="caution">
    <text evidence="1">The sequence shown here is derived from an EMBL/GenBank/DDBJ whole genome shotgun (WGS) entry which is preliminary data.</text>
</comment>
<keyword evidence="2" id="KW-1185">Reference proteome</keyword>
<dbReference type="EMBL" id="QJSU01000006">
    <property type="protein sequence ID" value="PYE38610.1"/>
    <property type="molecule type" value="Genomic_DNA"/>
</dbReference>
<reference evidence="1 2" key="1">
    <citation type="submission" date="2018-06" db="EMBL/GenBank/DDBJ databases">
        <title>Genomic Encyclopedia of Type Strains, Phase III (KMG-III): the genomes of soil and plant-associated and newly described type strains.</title>
        <authorList>
            <person name="Whitman W."/>
        </authorList>
    </citation>
    <scope>NUCLEOTIDE SEQUENCE [LARGE SCALE GENOMIC DNA]</scope>
    <source>
        <strain evidence="1 2">CECT 5889</strain>
    </source>
</reference>
<protein>
    <submittedName>
        <fullName evidence="1">Uncharacterized protein</fullName>
    </submittedName>
</protein>
<organism evidence="1 2">
    <name type="scientific">Psychrobacter fozii</name>
    <dbReference type="NCBI Taxonomy" id="198480"/>
    <lineage>
        <taxon>Bacteria</taxon>
        <taxon>Pseudomonadati</taxon>
        <taxon>Pseudomonadota</taxon>
        <taxon>Gammaproteobacteria</taxon>
        <taxon>Moraxellales</taxon>
        <taxon>Moraxellaceae</taxon>
        <taxon>Psychrobacter</taxon>
    </lineage>
</organism>
<proteinExistence type="predicted"/>
<evidence type="ECO:0000313" key="2">
    <source>
        <dbReference type="Proteomes" id="UP000247746"/>
    </source>
</evidence>
<evidence type="ECO:0000313" key="1">
    <source>
        <dbReference type="EMBL" id="PYE38610.1"/>
    </source>
</evidence>
<gene>
    <name evidence="1" type="ORF">DFP82_10614</name>
</gene>
<dbReference type="AlphaFoldDB" id="A0A2V4V108"/>
<dbReference type="RefSeq" id="WP_110923361.1">
    <property type="nucleotide sequence ID" value="NZ_CAJGZD010000012.1"/>
</dbReference>
<accession>A0A2V4V108</accession>
<dbReference type="Proteomes" id="UP000247746">
    <property type="component" value="Unassembled WGS sequence"/>
</dbReference>
<sequence length="115" mass="13541">MSVFSTSYITSPEEGDECISFDYSEFAGRGFIKLLEEAILDPYPEIFNKIIDSKCVEFFPYHEFYRLDRNEIKLVIKKIDEYLIKNTADSKAEVYAKDIWEKGLRTELIKNYLSN</sequence>
<name>A0A2V4V108_9GAMM</name>